<dbReference type="RefSeq" id="WP_345701331.1">
    <property type="nucleotide sequence ID" value="NZ_BAABIS010000001.1"/>
</dbReference>
<name>A0ABP9EMF9_9ACTN</name>
<reference evidence="2" key="1">
    <citation type="journal article" date="2019" name="Int. J. Syst. Evol. Microbiol.">
        <title>The Global Catalogue of Microorganisms (GCM) 10K type strain sequencing project: providing services to taxonomists for standard genome sequencing and annotation.</title>
        <authorList>
            <consortium name="The Broad Institute Genomics Platform"/>
            <consortium name="The Broad Institute Genome Sequencing Center for Infectious Disease"/>
            <person name="Wu L."/>
            <person name="Ma J."/>
        </authorList>
    </citation>
    <scope>NUCLEOTIDE SEQUENCE [LARGE SCALE GENOMIC DNA]</scope>
    <source>
        <strain evidence="2">JCM 13006</strain>
    </source>
</reference>
<comment type="caution">
    <text evidence="1">The sequence shown here is derived from an EMBL/GenBank/DDBJ whole genome shotgun (WGS) entry which is preliminary data.</text>
</comment>
<dbReference type="Proteomes" id="UP001501752">
    <property type="component" value="Unassembled WGS sequence"/>
</dbReference>
<proteinExistence type="predicted"/>
<organism evidence="1 2">
    <name type="scientific">Kitasatospora terrestris</name>
    <dbReference type="NCBI Taxonomy" id="258051"/>
    <lineage>
        <taxon>Bacteria</taxon>
        <taxon>Bacillati</taxon>
        <taxon>Actinomycetota</taxon>
        <taxon>Actinomycetes</taxon>
        <taxon>Kitasatosporales</taxon>
        <taxon>Streptomycetaceae</taxon>
        <taxon>Kitasatospora</taxon>
    </lineage>
</organism>
<evidence type="ECO:0000313" key="1">
    <source>
        <dbReference type="EMBL" id="GAA4882953.1"/>
    </source>
</evidence>
<sequence>MVRPGNPRFEQSAKDWLFDLAPTRWRHEQIFHRNPLELARALRLFLDADVLAMQAGLSALSSSPAGARHHRDDDTAIGVCIREQSWAAAVREQVRLVQEALLAVRTGGRPRRSGQEARQQ</sequence>
<keyword evidence="2" id="KW-1185">Reference proteome</keyword>
<protein>
    <submittedName>
        <fullName evidence="1">Uncharacterized protein</fullName>
    </submittedName>
</protein>
<evidence type="ECO:0000313" key="2">
    <source>
        <dbReference type="Proteomes" id="UP001501752"/>
    </source>
</evidence>
<gene>
    <name evidence="1" type="ORF">GCM10023235_74330</name>
</gene>
<dbReference type="EMBL" id="BAABIS010000001">
    <property type="protein sequence ID" value="GAA4882953.1"/>
    <property type="molecule type" value="Genomic_DNA"/>
</dbReference>
<accession>A0ABP9EMF9</accession>